<protein>
    <submittedName>
        <fullName evidence="2">Putative membrane protein</fullName>
    </submittedName>
</protein>
<accession>X5DQS9</accession>
<gene>
    <name evidence="2" type="ORF">CGLY_15685</name>
</gene>
<feature type="transmembrane region" description="Helical" evidence="1">
    <location>
        <begin position="6"/>
        <end position="27"/>
    </location>
</feature>
<dbReference type="PANTHER" id="PTHR32251">
    <property type="entry name" value="3-OXO-5-ALPHA-STEROID 4-DEHYDROGENASE"/>
    <property type="match status" value="1"/>
</dbReference>
<evidence type="ECO:0000313" key="2">
    <source>
        <dbReference type="EMBL" id="AHW65573.1"/>
    </source>
</evidence>
<dbReference type="PANTHER" id="PTHR32251:SF17">
    <property type="entry name" value="STEROID 5-ALPHA REDUCTASE C-TERMINAL DOMAIN-CONTAINING PROTEIN"/>
    <property type="match status" value="1"/>
</dbReference>
<dbReference type="RefSeq" id="WP_038550609.1">
    <property type="nucleotide sequence ID" value="NZ_CP006842.1"/>
</dbReference>
<dbReference type="Pfam" id="PF06966">
    <property type="entry name" value="DUF1295"/>
    <property type="match status" value="1"/>
</dbReference>
<dbReference type="InterPro" id="IPR010721">
    <property type="entry name" value="UstE-like"/>
</dbReference>
<keyword evidence="3" id="KW-1185">Reference proteome</keyword>
<dbReference type="Gene3D" id="1.20.120.1630">
    <property type="match status" value="1"/>
</dbReference>
<dbReference type="EMBL" id="CP006842">
    <property type="protein sequence ID" value="AHW65573.1"/>
    <property type="molecule type" value="Genomic_DNA"/>
</dbReference>
<sequence>MVVDWLIVAAACAVMTVLVMTVVAMVIRRHGKVAVMDVLWGPLILLNSVTAALTGLVIGGTGPVVWVMLAVIVVWAGRLSRHLVTRFGSDKEDPRYDDLMQKPTASLLTSVLLPQGSVAWLVSVPVQVAAAGGAGGVTPLVVILGTAVAVAGLVIESVADRQLDDFRAEGVSGRVMDRGLWSWSRHPNYFGESLVWWGIWMAAAASGVGVLAAVLSLISPVAMTVTLVWGTGARLLEKRMAGRDGWEDYTRRTSMFIPLPPRR</sequence>
<evidence type="ECO:0000256" key="1">
    <source>
        <dbReference type="SAM" id="Phobius"/>
    </source>
</evidence>
<dbReference type="KEGG" id="cgy:CGLY_15685"/>
<dbReference type="Proteomes" id="UP000023703">
    <property type="component" value="Chromosome"/>
</dbReference>
<feature type="transmembrane region" description="Helical" evidence="1">
    <location>
        <begin position="105"/>
        <end position="122"/>
    </location>
</feature>
<keyword evidence="1" id="KW-0472">Membrane</keyword>
<dbReference type="AlphaFoldDB" id="X5DQS9"/>
<dbReference type="PROSITE" id="PS50244">
    <property type="entry name" value="S5A_REDUCTASE"/>
    <property type="match status" value="1"/>
</dbReference>
<feature type="transmembrane region" description="Helical" evidence="1">
    <location>
        <begin position="128"/>
        <end position="155"/>
    </location>
</feature>
<name>X5DQS9_9CORY</name>
<reference evidence="2 3" key="1">
    <citation type="journal article" date="2015" name="Int. J. Syst. Evol. Microbiol.">
        <title>Revisiting Corynebacterium glyciniphilum (ex Kubota et al., 1972) sp. nov., nom. rev., isolated from putrefied banana.</title>
        <authorList>
            <person name="Al-Dilaimi A."/>
            <person name="Bednarz H."/>
            <person name="Lomker A."/>
            <person name="Niehaus K."/>
            <person name="Kalinowski J."/>
            <person name="Ruckert C."/>
        </authorList>
    </citation>
    <scope>NUCLEOTIDE SEQUENCE [LARGE SCALE GENOMIC DNA]</scope>
    <source>
        <strain evidence="2">AJ 3170</strain>
    </source>
</reference>
<feature type="transmembrane region" description="Helical" evidence="1">
    <location>
        <begin position="194"/>
        <end position="211"/>
    </location>
</feature>
<keyword evidence="1" id="KW-1133">Transmembrane helix</keyword>
<proteinExistence type="predicted"/>
<dbReference type="HOGENOM" id="CLU_043418_3_1_11"/>
<evidence type="ECO:0000313" key="3">
    <source>
        <dbReference type="Proteomes" id="UP000023703"/>
    </source>
</evidence>
<dbReference type="eggNOG" id="COG3752">
    <property type="taxonomic scope" value="Bacteria"/>
</dbReference>
<dbReference type="STRING" id="1404245.CGLY_15685"/>
<feature type="transmembrane region" description="Helical" evidence="1">
    <location>
        <begin position="64"/>
        <end position="84"/>
    </location>
</feature>
<keyword evidence="1" id="KW-0812">Transmembrane</keyword>
<organism evidence="2 3">
    <name type="scientific">Corynebacterium glyciniphilum AJ 3170</name>
    <dbReference type="NCBI Taxonomy" id="1404245"/>
    <lineage>
        <taxon>Bacteria</taxon>
        <taxon>Bacillati</taxon>
        <taxon>Actinomycetota</taxon>
        <taxon>Actinomycetes</taxon>
        <taxon>Mycobacteriales</taxon>
        <taxon>Corynebacteriaceae</taxon>
        <taxon>Corynebacterium</taxon>
    </lineage>
</organism>
<dbReference type="OrthoDB" id="9779233at2"/>
<dbReference type="GO" id="GO:0016020">
    <property type="term" value="C:membrane"/>
    <property type="evidence" value="ECO:0007669"/>
    <property type="project" value="TreeGrafter"/>
</dbReference>